<accession>A0A182T8N7</accession>
<dbReference type="AlphaFoldDB" id="A0A182T8N7"/>
<evidence type="ECO:0000313" key="1">
    <source>
        <dbReference type="EnsemblMetazoa" id="AMAM021849-PA"/>
    </source>
</evidence>
<organism evidence="1 2">
    <name type="scientific">Anopheles maculatus</name>
    <dbReference type="NCBI Taxonomy" id="74869"/>
    <lineage>
        <taxon>Eukaryota</taxon>
        <taxon>Metazoa</taxon>
        <taxon>Ecdysozoa</taxon>
        <taxon>Arthropoda</taxon>
        <taxon>Hexapoda</taxon>
        <taxon>Insecta</taxon>
        <taxon>Pterygota</taxon>
        <taxon>Neoptera</taxon>
        <taxon>Endopterygota</taxon>
        <taxon>Diptera</taxon>
        <taxon>Nematocera</taxon>
        <taxon>Culicoidea</taxon>
        <taxon>Culicidae</taxon>
        <taxon>Anophelinae</taxon>
        <taxon>Anopheles</taxon>
        <taxon>Anopheles maculatus group</taxon>
    </lineage>
</organism>
<keyword evidence="2" id="KW-1185">Reference proteome</keyword>
<reference evidence="1" key="2">
    <citation type="submission" date="2020-05" db="UniProtKB">
        <authorList>
            <consortium name="EnsemblMetazoa"/>
        </authorList>
    </citation>
    <scope>IDENTIFICATION</scope>
    <source>
        <strain evidence="1">maculatus3</strain>
    </source>
</reference>
<dbReference type="VEuPathDB" id="VectorBase:AMAM021849"/>
<reference evidence="2" key="1">
    <citation type="submission" date="2013-09" db="EMBL/GenBank/DDBJ databases">
        <title>The Genome Sequence of Anopheles maculatus species B.</title>
        <authorList>
            <consortium name="The Broad Institute Genomics Platform"/>
            <person name="Neafsey D.E."/>
            <person name="Besansky N."/>
            <person name="Howell P."/>
            <person name="Walton C."/>
            <person name="Young S.K."/>
            <person name="Zeng Q."/>
            <person name="Gargeya S."/>
            <person name="Fitzgerald M."/>
            <person name="Haas B."/>
            <person name="Abouelleil A."/>
            <person name="Allen A.W."/>
            <person name="Alvarado L."/>
            <person name="Arachchi H.M."/>
            <person name="Berlin A.M."/>
            <person name="Chapman S.B."/>
            <person name="Gainer-Dewar J."/>
            <person name="Goldberg J."/>
            <person name="Griggs A."/>
            <person name="Gujja S."/>
            <person name="Hansen M."/>
            <person name="Howarth C."/>
            <person name="Imamovic A."/>
            <person name="Ireland A."/>
            <person name="Larimer J."/>
            <person name="McCowan C."/>
            <person name="Murphy C."/>
            <person name="Pearson M."/>
            <person name="Poon T.W."/>
            <person name="Priest M."/>
            <person name="Roberts A."/>
            <person name="Saif S."/>
            <person name="Shea T."/>
            <person name="Sisk P."/>
            <person name="Sykes S."/>
            <person name="Wortman J."/>
            <person name="Nusbaum C."/>
            <person name="Birren B."/>
        </authorList>
    </citation>
    <scope>NUCLEOTIDE SEQUENCE [LARGE SCALE GENOMIC DNA]</scope>
    <source>
        <strain evidence="2">maculatus3</strain>
    </source>
</reference>
<protein>
    <submittedName>
        <fullName evidence="1">Uncharacterized protein</fullName>
    </submittedName>
</protein>
<dbReference type="EnsemblMetazoa" id="AMAM021849-RA">
    <property type="protein sequence ID" value="AMAM021849-PA"/>
    <property type="gene ID" value="AMAM021849"/>
</dbReference>
<evidence type="ECO:0000313" key="2">
    <source>
        <dbReference type="Proteomes" id="UP000075901"/>
    </source>
</evidence>
<dbReference type="Proteomes" id="UP000075901">
    <property type="component" value="Unassembled WGS sequence"/>
</dbReference>
<sequence>VGADFRPVRAHCNARRHLRRFRFAASESARHYARHARCAASARQLYCPGGGRRLHSAEVRVPVGSGGSGPARSVGTGAGDHTALDARRLGPAGQRVGCRWCPPPSADHHPADVVPAAGVPAFTRSQRSPALHQGAGGAAFPSRTDLRGNHNDTGGVKRVHRGGHLRAVPYARQYLHRDAGTDGARVPARLRGHDGHCPRYSARLLDPGPLHPALPASRLVPQRKTRQRYSHPVSFALLNTYRT</sequence>
<proteinExistence type="predicted"/>
<name>A0A182T8N7_9DIPT</name>